<evidence type="ECO:0000313" key="3">
    <source>
        <dbReference type="Proteomes" id="UP001228403"/>
    </source>
</evidence>
<proteinExistence type="predicted"/>
<dbReference type="Proteomes" id="UP001228403">
    <property type="component" value="Unassembled WGS sequence"/>
</dbReference>
<dbReference type="NCBIfam" id="NF033711">
    <property type="entry name" value="T9SS_PorQ"/>
    <property type="match status" value="1"/>
</dbReference>
<dbReference type="EMBL" id="JAUDCF010000006">
    <property type="protein sequence ID" value="MDM8145107.1"/>
    <property type="molecule type" value="Genomic_DNA"/>
</dbReference>
<reference evidence="3" key="1">
    <citation type="submission" date="2023-07" db="EMBL/GenBank/DDBJ databases">
        <title>Identification and characterization of horizontal gene transfer across gut microbiota members of farm animals based on homology search.</title>
        <authorList>
            <person name="Schwarzerova J."/>
            <person name="Nykrynova M."/>
            <person name="Jureckova K."/>
            <person name="Cejkova D."/>
            <person name="Rychlik I."/>
        </authorList>
    </citation>
    <scope>NUCLEOTIDE SEQUENCE [LARGE SCALE GENOMIC DNA]</scope>
    <source>
        <strain evidence="3">ET4</strain>
    </source>
</reference>
<protein>
    <submittedName>
        <fullName evidence="2">Type IX secretion system protein PorQ</fullName>
    </submittedName>
</protein>
<comment type="caution">
    <text evidence="2">The sequence shown here is derived from an EMBL/GenBank/DDBJ whole genome shotgun (WGS) entry which is preliminary data.</text>
</comment>
<dbReference type="NCBIfam" id="NF033709">
    <property type="entry name" value="PorV_fam"/>
    <property type="match status" value="1"/>
</dbReference>
<feature type="signal peptide" evidence="1">
    <location>
        <begin position="1"/>
        <end position="19"/>
    </location>
</feature>
<keyword evidence="1" id="KW-0732">Signal</keyword>
<accession>A0ABT7U3J7</accession>
<keyword evidence="3" id="KW-1185">Reference proteome</keyword>
<evidence type="ECO:0000256" key="1">
    <source>
        <dbReference type="SAM" id="SignalP"/>
    </source>
</evidence>
<dbReference type="SUPFAM" id="SSF56935">
    <property type="entry name" value="Porins"/>
    <property type="match status" value="1"/>
</dbReference>
<sequence length="325" mass="35431">MKKTGCLLLGILLSLSARAQEASTVFNFLKQPASAHATALGGKAISVIEDDASLIFLNPALSSSVSGNTLNLNFMTYMQGSKTGSASYIHTAGERNTWGLVAQFCNYGNIVETNEEGIESGTLSSLDMMLGGTYSYLFNDYWAGGVTGKFIYSGLAGYQSMGLAVDLGVNYYNEETDLSLSAVASNAGGQVKAYNDRFERIPFDLSIGFSKGMEHAPIRVTVTMNDLTRWNYKYYYNPEGKEKFSTMFLNHFSLGVDILPSQSFYLSAGYNFRRASEMKEAGKSHGAGLSFGGGVQLQRFKLGAAYAQYHVSTPTFVFNVSYQFN</sequence>
<gene>
    <name evidence="2" type="primary">porQ</name>
    <name evidence="2" type="ORF">QUW02_04060</name>
</gene>
<feature type="chain" id="PRO_5047492477" evidence="1">
    <location>
        <begin position="20"/>
        <end position="325"/>
    </location>
</feature>
<organism evidence="2 3">
    <name type="scientific">Bacteroides eggerthii</name>
    <dbReference type="NCBI Taxonomy" id="28111"/>
    <lineage>
        <taxon>Bacteria</taxon>
        <taxon>Pseudomonadati</taxon>
        <taxon>Bacteroidota</taxon>
        <taxon>Bacteroidia</taxon>
        <taxon>Bacteroidales</taxon>
        <taxon>Bacteroidaceae</taxon>
        <taxon>Bacteroides</taxon>
    </lineage>
</organism>
<name>A0ABT7U3J7_9BACE</name>
<dbReference type="Gene3D" id="2.40.160.60">
    <property type="entry name" value="Outer membrane protein transport protein (OMPP1/FadL/TodX)"/>
    <property type="match status" value="1"/>
</dbReference>
<evidence type="ECO:0000313" key="2">
    <source>
        <dbReference type="EMBL" id="MDM8145107.1"/>
    </source>
</evidence>